<dbReference type="HOGENOM" id="CLU_2275301_0_0_11"/>
<proteinExistence type="predicted"/>
<sequence>MPMRWWRLGPWSRNRLMRRGDRLEAVIMLLAAVLMVMLVPFAAAYGTATHTRLEQQAQALRRRASGARGSARGRPARPRQNRCLAPFRREPGLCPRPMVGGR</sequence>
<dbReference type="AlphaFoldDB" id="C1BDA7"/>
<keyword evidence="2" id="KW-0614">Plasmid</keyword>
<dbReference type="Proteomes" id="UP000002212">
    <property type="component" value="Plasmid pROB01"/>
</dbReference>
<geneLocation type="plasmid" evidence="2 3">
    <name>pROB01</name>
</geneLocation>
<name>C1BDA7_RHOOB</name>
<accession>C1BDA7</accession>
<evidence type="ECO:0000313" key="3">
    <source>
        <dbReference type="Proteomes" id="UP000002212"/>
    </source>
</evidence>
<dbReference type="KEGG" id="rop:ROP_pROB01-03520"/>
<reference evidence="2 3" key="1">
    <citation type="submission" date="2009-03" db="EMBL/GenBank/DDBJ databases">
        <title>Comparison of the complete genome sequences of Rhodococcus erythropolis PR4 and Rhodococcus opacus B4.</title>
        <authorList>
            <person name="Takarada H."/>
            <person name="Sekine M."/>
            <person name="Hosoyama A."/>
            <person name="Yamada R."/>
            <person name="Fujisawa T."/>
            <person name="Omata S."/>
            <person name="Shimizu A."/>
            <person name="Tsukatani N."/>
            <person name="Tanikawa S."/>
            <person name="Fujita N."/>
            <person name="Harayama S."/>
        </authorList>
    </citation>
    <scope>NUCLEOTIDE SEQUENCE [LARGE SCALE GENOMIC DNA]</scope>
    <source>
        <strain evidence="2 3">B4</strain>
        <plasmid evidence="2 3">pROB01</plasmid>
    </source>
</reference>
<dbReference type="EMBL" id="AP011116">
    <property type="protein sequence ID" value="BAH55851.1"/>
    <property type="molecule type" value="Genomic_DNA"/>
</dbReference>
<evidence type="ECO:0000313" key="2">
    <source>
        <dbReference type="EMBL" id="BAH55851.1"/>
    </source>
</evidence>
<organism evidence="2 3">
    <name type="scientific">Rhodococcus opacus (strain B4)</name>
    <dbReference type="NCBI Taxonomy" id="632772"/>
    <lineage>
        <taxon>Bacteria</taxon>
        <taxon>Bacillati</taxon>
        <taxon>Actinomycetota</taxon>
        <taxon>Actinomycetes</taxon>
        <taxon>Mycobacteriales</taxon>
        <taxon>Nocardiaceae</taxon>
        <taxon>Rhodococcus</taxon>
    </lineage>
</organism>
<protein>
    <submittedName>
        <fullName evidence="2">Hypothetical membrane protein</fullName>
    </submittedName>
</protein>
<evidence type="ECO:0000256" key="1">
    <source>
        <dbReference type="SAM" id="MobiDB-lite"/>
    </source>
</evidence>
<gene>
    <name evidence="2" type="ordered locus">ROP_pROB01-03520</name>
</gene>
<dbReference type="PATRIC" id="fig|632772.20.peg.8090"/>
<feature type="region of interest" description="Disordered" evidence="1">
    <location>
        <begin position="57"/>
        <end position="89"/>
    </location>
</feature>